<proteinExistence type="predicted"/>
<dbReference type="EMBL" id="NJBN01000006">
    <property type="protein sequence ID" value="TKJ40084.1"/>
    <property type="molecule type" value="Genomic_DNA"/>
</dbReference>
<dbReference type="Proteomes" id="UP000319619">
    <property type="component" value="Unassembled WGS sequence"/>
</dbReference>
<organism evidence="2 3">
    <name type="scientific">candidate division LCP-89 bacterium B3_LCP</name>
    <dbReference type="NCBI Taxonomy" id="2012998"/>
    <lineage>
        <taxon>Bacteria</taxon>
        <taxon>Pseudomonadati</taxon>
        <taxon>Bacteria division LCP-89</taxon>
    </lineage>
</organism>
<name>A0A532UYP6_UNCL8</name>
<gene>
    <name evidence="2" type="ORF">CEE37_10120</name>
</gene>
<evidence type="ECO:0000313" key="3">
    <source>
        <dbReference type="Proteomes" id="UP000319619"/>
    </source>
</evidence>
<dbReference type="AlphaFoldDB" id="A0A532UYP6"/>
<accession>A0A532UYP6</accession>
<dbReference type="Pfam" id="PF18478">
    <property type="entry name" value="PIN_10"/>
    <property type="match status" value="1"/>
</dbReference>
<feature type="domain" description="VapC45 PIN like" evidence="1">
    <location>
        <begin position="1"/>
        <end position="84"/>
    </location>
</feature>
<sequence length="131" mass="15682">MKYFFDNCFSKKLTKFLAELGIEKNQTIKHLQDMFSQNVQDEEWIRDLSKDGNWVVLTSDLRIAKNRTTKTVLQDSGLTTFFFPKKFSQLDIFEQSWRTIKKWPEIVKYSEKRPKGSWFELNGNFKIIDKN</sequence>
<reference evidence="2 3" key="1">
    <citation type="submission" date="2017-06" db="EMBL/GenBank/DDBJ databases">
        <title>Novel microbial phyla capable of carbon fixation and sulfur reduction in deep-sea sediments.</title>
        <authorList>
            <person name="Huang J."/>
            <person name="Baker B."/>
            <person name="Wang Y."/>
        </authorList>
    </citation>
    <scope>NUCLEOTIDE SEQUENCE [LARGE SCALE GENOMIC DNA]</scope>
    <source>
        <strain evidence="2">B3_LCP</strain>
    </source>
</reference>
<dbReference type="InterPro" id="IPR041375">
    <property type="entry name" value="VapC45_PIN-like"/>
</dbReference>
<evidence type="ECO:0000313" key="2">
    <source>
        <dbReference type="EMBL" id="TKJ40084.1"/>
    </source>
</evidence>
<comment type="caution">
    <text evidence="2">The sequence shown here is derived from an EMBL/GenBank/DDBJ whole genome shotgun (WGS) entry which is preliminary data.</text>
</comment>
<protein>
    <recommendedName>
        <fullName evidence="1">VapC45 PIN like domain-containing protein</fullName>
    </recommendedName>
</protein>
<evidence type="ECO:0000259" key="1">
    <source>
        <dbReference type="Pfam" id="PF18478"/>
    </source>
</evidence>